<organism evidence="2 3">
    <name type="scientific">Streptomyces viridiviolaceus</name>
    <dbReference type="NCBI Taxonomy" id="68282"/>
    <lineage>
        <taxon>Bacteria</taxon>
        <taxon>Bacillati</taxon>
        <taxon>Actinomycetota</taxon>
        <taxon>Actinomycetes</taxon>
        <taxon>Kitasatosporales</taxon>
        <taxon>Streptomycetaceae</taxon>
        <taxon>Streptomyces</taxon>
    </lineage>
</organism>
<dbReference type="RefSeq" id="WP_385870110.1">
    <property type="nucleotide sequence ID" value="NZ_JBHSYM010000075.1"/>
</dbReference>
<accession>A0ABW2EBK8</accession>
<feature type="compositionally biased region" description="Basic and acidic residues" evidence="1">
    <location>
        <begin position="790"/>
        <end position="799"/>
    </location>
</feature>
<feature type="region of interest" description="Disordered" evidence="1">
    <location>
        <begin position="2273"/>
        <end position="2346"/>
    </location>
</feature>
<evidence type="ECO:0000256" key="1">
    <source>
        <dbReference type="SAM" id="MobiDB-lite"/>
    </source>
</evidence>
<feature type="region of interest" description="Disordered" evidence="1">
    <location>
        <begin position="782"/>
        <end position="807"/>
    </location>
</feature>
<feature type="region of interest" description="Disordered" evidence="1">
    <location>
        <begin position="3936"/>
        <end position="3961"/>
    </location>
</feature>
<dbReference type="EMBL" id="JBHSYM010000075">
    <property type="protein sequence ID" value="MFC7016182.1"/>
    <property type="molecule type" value="Genomic_DNA"/>
</dbReference>
<feature type="region of interest" description="Disordered" evidence="1">
    <location>
        <begin position="4379"/>
        <end position="4447"/>
    </location>
</feature>
<evidence type="ECO:0000313" key="2">
    <source>
        <dbReference type="EMBL" id="MFC7016182.1"/>
    </source>
</evidence>
<name>A0ABW2EBK8_9ACTN</name>
<feature type="compositionally biased region" description="Low complexity" evidence="1">
    <location>
        <begin position="2292"/>
        <end position="2310"/>
    </location>
</feature>
<feature type="region of interest" description="Disordered" evidence="1">
    <location>
        <begin position="182"/>
        <end position="241"/>
    </location>
</feature>
<comment type="caution">
    <text evidence="2">The sequence shown here is derived from an EMBL/GenBank/DDBJ whole genome shotgun (WGS) entry which is preliminary data.</text>
</comment>
<feature type="region of interest" description="Disordered" evidence="1">
    <location>
        <begin position="323"/>
        <end position="375"/>
    </location>
</feature>
<feature type="compositionally biased region" description="Low complexity" evidence="1">
    <location>
        <begin position="2321"/>
        <end position="2344"/>
    </location>
</feature>
<gene>
    <name evidence="2" type="ORF">ACFQMH_31725</name>
</gene>
<evidence type="ECO:0000313" key="3">
    <source>
        <dbReference type="Proteomes" id="UP001596409"/>
    </source>
</evidence>
<feature type="region of interest" description="Disordered" evidence="1">
    <location>
        <begin position="1"/>
        <end position="20"/>
    </location>
</feature>
<feature type="compositionally biased region" description="Polar residues" evidence="1">
    <location>
        <begin position="1807"/>
        <end position="1822"/>
    </location>
</feature>
<protein>
    <submittedName>
        <fullName evidence="2">Uncharacterized protein</fullName>
    </submittedName>
</protein>
<feature type="compositionally biased region" description="Low complexity" evidence="1">
    <location>
        <begin position="1832"/>
        <end position="1846"/>
    </location>
</feature>
<dbReference type="Proteomes" id="UP001596409">
    <property type="component" value="Unassembled WGS sequence"/>
</dbReference>
<keyword evidence="3" id="KW-1185">Reference proteome</keyword>
<sequence>MPLPPAQRQDPTGTDGTASAAAVPVEELLEGVRTAWFGDRPLALWLSAERPADLGLDEAALDRLPDLVPPDSVLVFGASGPDGGLTVNGRTVATEALAGLLAAAAPGRVPVLTMPGGDRIAHALASLTRSPAIAGPHGVDLGPGAGTLTGPAVDGAGPQRLRVFDGEHEDGVPVTAAGGTVALVPGTDETGSTQDAPAAAASSGPVTAPEEGTGRRPSQDGQEAAAPNPDDTGLGRPVDVDPAARTIGIPRAGLPHLPAVIRTLRAMAAEAGAAVPEQVWNLLPHRLLSNYRYLVAGGDDAADDGLLVPLGEAEALITLDPRDPRHLRAPAPSYDRPSTLPTIQEEPENSGADAAPVTGPRSLVPERTPGRDRFRANEGINSSYLTGAFVRTHAGSTSATRGGISLSFGIGLTPGVPQVARVGVGVSGTANASSRSTSWVGDAEGGHVETAKSDSVMLAYQADWSVRLRTDALRAWDTIEPVRVVAPDDRRLLLYVPEYYLGKAPEQQVTATGTQGLERRVPAVYYASGLTGLPTLFDRIVAAARQQNLDLPVGSVQREELLQKLWNLESHLDAATGGGKGYAFTLHSRYGKPIATVHLHTERTSRGVRVGTTTDKAPIENVRTAIDGTSGGHTLGQSHTLTFPTAEINLLPVPARAELGVGVSASLGMTWSTSDGISAGRTGLWVVVPRDTGLSSAYRLELTHSADVAVRGAGSVRTPEVHGQALLRTPEPEAFRYGFPVDPEALVETGRTTEETGEARRTVSTGPVASVAQGEAGLTVPYRPGLVRGTEPRRDDSEHVNVPPHVAEGRGIGTGLVEFDDETVQELRDLLGQELRRLGFLPADASAPLARARWWRHGNRVNSLLQNEELFDKYISRRGLESHFDQLHQTGVVLTLVRPQGLLGVDIDLDAVRITVRARPTPGQAPEFLGPTRTKAVVNLAMGMETGGQSTGGSRQIALSLRAKALFNQLKGAVIGFDVKRTVGATETVSFLNNRPELLEYNGVVHKHALPVDLTVTLELEHSGLQGRVRRGARNPQPLRLPGRRVLAYLPPLGSAERTAARPQGPTPASVLDRAVVYHVDATGLRDAAVAVLGDLTGPQGHADQELTSFTSTIQVRSHFKEMAYGRYSNDQFFDPGLRDTNAAVDIRAVLGPSAFAGFLDDFVLGDISLWMSQTNGTDSSSNGVSWAQAGVTVGGSAGVASVSGEVGATRGWQWNRSSSQGRTGAEEMIRLAFGRGYVFRAETRFEVRSRLEKTAKLLPNSYRSHRQDVTGRTVMYVLAEADALEKYAAGDVPLPDERLVDVMNRWHSGELRLSGNAVAGVLSRWSLETPEPGQRPRTEAAEQAADHLARLSLSRSALADVLVKLHDNGALPVLDEKTRTAFAARFGVRLSDPAGAFPDVSLPEYLTRRDGAGNTLGHSAVHAVSYDGGRSTYDIVREQVDAVAPGLLAAQPELWTGGGRRIGRLQSGVNILQSLLAEGRDTAMWEDLLSPNGHRFYLVNPMGWLLSDVVEITLRATLDTTPEAHDFKPYTGLEKYGHGYASTSTSTSRDVGQSFTAGKLGAGGANASGNAGVGVGQGAHRGVTRAETATAEQTTYAYNGTYLFRTQGRLSVSAQAYHTDGQALNNWLGGLYRRWAGVPATSSSATVAHTLTLQVPRGLAELSPQYGPQGPRDLRPLPELPGDAYVAGTLLDDALPVALRLMRALFRPTADGTRTRTSPTVPQLMSRGHMANQLLPAAAGRRLLLAETVFVPGRSSRRARLFLTGDLYDLEVIGPVHGTGTGRYIKHQSGTTVNASNDRWRPNANAGLSGSGVMNQHNPAQTPDGRSHPPNTASGSASASWNTSSNVAGAAAENYRREQHIKQLGPVHLVRLRARYRLEAERHNHHLLRSATREGSVVRSDPFTGDVYVEMFEAEVEELRARLEQTVPPALEATAWAKLDQARTLDLVALLETAAEVPDVTPSRLYQWVVRQARAQHAAHPQALVLRIDRTDLAARARRATLRWAVETLRADLQKAWAAGVHVVTPESLGRYEGLLDGRQEPPRAEGAEDTVWSIVADVDRFRRQATPGTEPVPPAGVPRLAALAEQSMDHMIRAVAHDLDIPVRLDTVDEDGRTVTRWAEPSGRVHAFDPRDPDAPGVGDLTSEQAWSAGLLTDTARTAADKSGLDAAELGALYRTSWHRGRSLDVAVDAAVSDRLADLGFDIGRRVALRQAWDAAERLGERTTDDSVRDARLALTTLQHPADGGDPAPAGQTPGRMVREAEAALISLLREAGDGAAVPTDTDTTRPGSPARTDTAAPARTGTDAPARVGTDAPARVGTPADTAAPADVVASSRAVTPADTDAPARADVHAVNDAVTDAPAPTAHAVAAEATAPAQAPAITAADAPGASYGAPPVVDVSPDASAGPAADLYTPPPAGPAAEVAAAIVVTAPGAVPDRPVAARNELLRQLTRVLHDPVVAENVRSSGVRVLLVPRGTPVTEVPGFENLRDLRTHDTDARPRPVAAARGLTDVAAGIVVVAEENLLGEDPGVTGAAAHPDGYSSVLHELAHMVYFFGLGDADRASVQAAYEARLALGPDAEWADGPRRDTAGRAVDNYASTGAEEYFAQTSNAHLGANHGHDPYTGRPRNNGASWVRENDAALAPLLDRLYGPEPDAAAPGNPVVATRTGDDALAAARDLDRLNPQADEAVRPALGRSVTSFGTERDGAQGLVHVAAVPEETVDWLREQVFQHVEDGRGADPDFRQAVRTTLTSAYLSSEWARLFSEAGLPLRAPYRGDTYQVSLRFGLSEPRRAPAGIEEMPDGPPVNIQRWMFGISEAGNTDSAGDLRSATLGHAHTVPFAHTGWFRRLTVTPQLTYTHNQSTTSVSVGATVQPMVLLRSRERSWPVEYTLHAQVRTTVSLTRALTEGPAPNQWHTPAEPAPAPLTVWFPKHLIDEEPAPETQDATGPQHTPAPMRTLLDQVPLFATETVPHADRLLADVLRSFEHDLAGLSESSLDQLRGFLDEGAVRGNLPLMYGGHHSSPTLYAEDGRVIGMLRLHAEVAQRTGDEALAGPTTINSVLESHVLRSVRLTSTAAVTNAVGVGLSVSGGFALGSREQAGGTEPAGLTLTGQAAVQQQVTHALTGGGSARTSRSLRTAKPLLRVHADAVYEVTLVRPDGQEQTPAEGSPLARGTRYPLILRVPSAATVSGTPSTTRHLPPEVLHLRDLGVSTTPLAVDGTGPLFDALETWLADHGFLPPRRGRADTWYHGPVSGATHLQRLNNQRKLDQLRSAMGLRAGLDEMTNGGHPVWFELPTVTGVRRVSFRIAAERRYPQDQEQGGVTHDLHLSDVQTLNYSGSTLVGDEQVTRVPLALSGTVQASLTNPFDGHGNLWLQGLTPEYTYSRQSSRVTGSSAGSGHEFYALSPTADGVQVFTLPVTYRATMSASHDTAMEPVEAQGRVALAVPTYRTLDTPAERVPAAAARPRPEAEDDAARFAEAVRLPETAWVDRAGGSRALRDAVNEMLAAHRPDHAEADEAAPAARAGDAEDGVELRTMPGAWPAPVPEATAEEGAGPVPYPRWAADTLASLRRAVRAAVDRAGAAVSRVGELAVGGRVEAPEGVAQEVVEAGLSPHHLVANAYRLFNDSYVIEGAGTSGVLLGTDITVEVEGHLTGVRALPRPGVLDYERWIQSVDAAADTRGTTRAHAAGVTVAADYGSPARPFAPAGHYARRRGVTDSTTTHDTSAVFRVTSENDVPAHRFAATAVYKVTVRGGWRNVVAGTVAGGPRFEDTRVVEVPDGVEFLLSDNDLVNHPEFLLDGTAEPPAAAPADRALPAWFTGSGGRIGFGSVVEMLPARPEDGRSAFQRTVHRLVEQIAPGSTVPGTATYRHVMSRVNEHTTSLGLRTLVNAGPDGHTAFHFVHNSWLGPMLVEVALRARPAGPLDAVRGRRAAGNPGLDNVLGHTSGDGTSLPVPGSTRQTRATTITDTLDFSPLVQRNGHRFRPTVTASRQSGTADAALSTRERRAWQRSMLDVTEFHVDYRIEATVSAVPVSALPGGASLRAVLDGLTGLTDGLVRRLPEAARVPLEGLTGLLPRAVQQVSDAINVRAVLRFNGSETPAGPETPRPLVEPALLTADPSQPPEERPGETVIDMEVPAALRDALAGPAWLPRRPFTVYDMAALPQLAQALRAVDPSLDEPGRLPTSTSAEGILVRLTQLARTGRVTLLRPAASAAFLGGPGAEGTTVRLSLHAPRVEAESLDTAIDRVEIATDGAVSQGDLSATEGLGFGFSAPLDGAATDRLGPTVPVAGQRTSAGLTHTQSAPRREMLRFGTPMAGASRGAPGHRIRAVGVLRVSGPAGTRWVVGDIVLRTTEAPPGGPATPAADTAATIVARLTPLPADGDRGEEAFRAQTTRRHSTVPRIGTRSRSLSPGTSRPLPRNRSLSVPTPVDPSTPRDTGQPEDVR</sequence>
<feature type="region of interest" description="Disordered" evidence="1">
    <location>
        <begin position="135"/>
        <end position="159"/>
    </location>
</feature>
<proteinExistence type="predicted"/>
<feature type="region of interest" description="Disordered" evidence="1">
    <location>
        <begin position="1790"/>
        <end position="1846"/>
    </location>
</feature>
<feature type="region of interest" description="Disordered" evidence="1">
    <location>
        <begin position="3512"/>
        <end position="3532"/>
    </location>
</feature>
<reference evidence="3" key="1">
    <citation type="journal article" date="2019" name="Int. J. Syst. Evol. Microbiol.">
        <title>The Global Catalogue of Microorganisms (GCM) 10K type strain sequencing project: providing services to taxonomists for standard genome sequencing and annotation.</title>
        <authorList>
            <consortium name="The Broad Institute Genomics Platform"/>
            <consortium name="The Broad Institute Genome Sequencing Center for Infectious Disease"/>
            <person name="Wu L."/>
            <person name="Ma J."/>
        </authorList>
    </citation>
    <scope>NUCLEOTIDE SEQUENCE [LARGE SCALE GENOMIC DNA]</scope>
    <source>
        <strain evidence="3">JCM 4855</strain>
    </source>
</reference>